<dbReference type="PANTHER" id="PTHR20883">
    <property type="entry name" value="PHYTANOYL-COA DIOXYGENASE DOMAIN CONTAINING 1"/>
    <property type="match status" value="1"/>
</dbReference>
<gene>
    <name evidence="1" type="ORF">D3H65_09780</name>
</gene>
<reference evidence="1 2" key="1">
    <citation type="submission" date="2018-09" db="EMBL/GenBank/DDBJ databases">
        <title>Genome sequencing of strain 6GH32-13.</title>
        <authorList>
            <person name="Weon H.-Y."/>
            <person name="Heo J."/>
            <person name="Kwon S.-W."/>
        </authorList>
    </citation>
    <scope>NUCLEOTIDE SEQUENCE [LARGE SCALE GENOMIC DNA]</scope>
    <source>
        <strain evidence="1 2">5GH32-13</strain>
    </source>
</reference>
<evidence type="ECO:0000313" key="2">
    <source>
        <dbReference type="Proteomes" id="UP000263900"/>
    </source>
</evidence>
<dbReference type="AlphaFoldDB" id="A0A3B7MMU0"/>
<dbReference type="PANTHER" id="PTHR20883:SF46">
    <property type="entry name" value="PHYTANOYL-COA HYDROXYLASE"/>
    <property type="match status" value="1"/>
</dbReference>
<evidence type="ECO:0000313" key="1">
    <source>
        <dbReference type="EMBL" id="AXY74246.1"/>
    </source>
</evidence>
<dbReference type="Proteomes" id="UP000263900">
    <property type="component" value="Chromosome"/>
</dbReference>
<dbReference type="Gene3D" id="2.60.120.620">
    <property type="entry name" value="q2cbj1_9rhob like domain"/>
    <property type="match status" value="1"/>
</dbReference>
<dbReference type="EMBL" id="CP032157">
    <property type="protein sequence ID" value="AXY74246.1"/>
    <property type="molecule type" value="Genomic_DNA"/>
</dbReference>
<dbReference type="OrthoDB" id="9814777at2"/>
<dbReference type="RefSeq" id="WP_119050133.1">
    <property type="nucleotide sequence ID" value="NZ_CP032157.1"/>
</dbReference>
<name>A0A3B7MMU0_9BACT</name>
<protein>
    <submittedName>
        <fullName evidence="1">Phytanoyl-CoA dioxygenase family protein</fullName>
    </submittedName>
</protein>
<sequence length="252" mass="28397">MSVNITPAQIAFFEKEGYLIVPDLLSAEEVTYYRDLYEDFLENRIDVSRYRSDLGSHAGNGDTAKKERITQIMVPSRVVPELLSQPLHQKALVLAKQLMGSDMELDFDMLIDKAPFSNTPTPWHQDCAYWISMPDTRATSCWVALDEATRDNGCMWYVPGSHKLPVRTHFPAGKGGGALECAADEAEGIAIEIPPGAGIFHHGHTLHYSRGNSTDRRRRAFITNYRPAAMIAYEREHGYDHTGEREVRNEKA</sequence>
<dbReference type="InterPro" id="IPR008775">
    <property type="entry name" value="Phytyl_CoA_dOase-like"/>
</dbReference>
<dbReference type="KEGG" id="pseg:D3H65_09780"/>
<keyword evidence="1" id="KW-0223">Dioxygenase</keyword>
<keyword evidence="1" id="KW-0560">Oxidoreductase</keyword>
<organism evidence="1 2">
    <name type="scientific">Paraflavitalea soli</name>
    <dbReference type="NCBI Taxonomy" id="2315862"/>
    <lineage>
        <taxon>Bacteria</taxon>
        <taxon>Pseudomonadati</taxon>
        <taxon>Bacteroidota</taxon>
        <taxon>Chitinophagia</taxon>
        <taxon>Chitinophagales</taxon>
        <taxon>Chitinophagaceae</taxon>
        <taxon>Paraflavitalea</taxon>
    </lineage>
</organism>
<keyword evidence="2" id="KW-1185">Reference proteome</keyword>
<dbReference type="GO" id="GO:0005506">
    <property type="term" value="F:iron ion binding"/>
    <property type="evidence" value="ECO:0007669"/>
    <property type="project" value="UniProtKB-ARBA"/>
</dbReference>
<dbReference type="Pfam" id="PF05721">
    <property type="entry name" value="PhyH"/>
    <property type="match status" value="1"/>
</dbReference>
<dbReference type="GO" id="GO:0016706">
    <property type="term" value="F:2-oxoglutarate-dependent dioxygenase activity"/>
    <property type="evidence" value="ECO:0007669"/>
    <property type="project" value="UniProtKB-ARBA"/>
</dbReference>
<proteinExistence type="predicted"/>
<accession>A0A3B7MMU0</accession>
<dbReference type="SUPFAM" id="SSF51197">
    <property type="entry name" value="Clavaminate synthase-like"/>
    <property type="match status" value="1"/>
</dbReference>